<keyword evidence="5" id="KW-1185">Reference proteome</keyword>
<gene>
    <name evidence="4" type="ORF">HNR02_005281</name>
</gene>
<dbReference type="Proteomes" id="UP000549616">
    <property type="component" value="Unassembled WGS sequence"/>
</dbReference>
<dbReference type="SUPFAM" id="SSF54631">
    <property type="entry name" value="CBS-domain pair"/>
    <property type="match status" value="1"/>
</dbReference>
<proteinExistence type="predicted"/>
<dbReference type="InterPro" id="IPR046342">
    <property type="entry name" value="CBS_dom_sf"/>
</dbReference>
<dbReference type="Gene3D" id="3.10.580.10">
    <property type="entry name" value="CBS-domain"/>
    <property type="match status" value="1"/>
</dbReference>
<dbReference type="EMBL" id="JACCFK010000002">
    <property type="protein sequence ID" value="NYI91906.1"/>
    <property type="molecule type" value="Genomic_DNA"/>
</dbReference>
<dbReference type="PROSITE" id="PS51371">
    <property type="entry name" value="CBS"/>
    <property type="match status" value="1"/>
</dbReference>
<sequence length="182" mass="18981">MVVDPQMCAPPRSGAGAGTVGQRGLERVGAMRAGDIAISVPTVTLGDSVTKAIQVLAVSRLPGLVVVDDRLRPEMVLPGTQVLRLAVPGSYQDDPGLTRAVDEDHADRFWLELAHLTVRDCAPPRPAKPVTVSADATLLEIAALMARQHSPLVAVTGRRGVLLGAVTLERLITGLAVFGTGG</sequence>
<dbReference type="CDD" id="cd17788">
    <property type="entry name" value="CBS_pair_bac"/>
    <property type="match status" value="1"/>
</dbReference>
<dbReference type="SMART" id="SM00116">
    <property type="entry name" value="CBS"/>
    <property type="match status" value="2"/>
</dbReference>
<organism evidence="4 5">
    <name type="scientific">Amycolatopsis endophytica</name>
    <dbReference type="NCBI Taxonomy" id="860233"/>
    <lineage>
        <taxon>Bacteria</taxon>
        <taxon>Bacillati</taxon>
        <taxon>Actinomycetota</taxon>
        <taxon>Actinomycetes</taxon>
        <taxon>Pseudonocardiales</taxon>
        <taxon>Pseudonocardiaceae</taxon>
        <taxon>Amycolatopsis</taxon>
    </lineage>
</organism>
<feature type="domain" description="CBS" evidence="3">
    <location>
        <begin position="124"/>
        <end position="182"/>
    </location>
</feature>
<protein>
    <recommendedName>
        <fullName evidence="3">CBS domain-containing protein</fullName>
    </recommendedName>
</protein>
<name>A0A853BC09_9PSEU</name>
<evidence type="ECO:0000313" key="4">
    <source>
        <dbReference type="EMBL" id="NYI91906.1"/>
    </source>
</evidence>
<dbReference type="RefSeq" id="WP_218914271.1">
    <property type="nucleotide sequence ID" value="NZ_JACCFK010000002.1"/>
</dbReference>
<dbReference type="Pfam" id="PF00571">
    <property type="entry name" value="CBS"/>
    <property type="match status" value="1"/>
</dbReference>
<feature type="region of interest" description="Disordered" evidence="2">
    <location>
        <begin position="1"/>
        <end position="21"/>
    </location>
</feature>
<accession>A0A853BC09</accession>
<evidence type="ECO:0000256" key="2">
    <source>
        <dbReference type="SAM" id="MobiDB-lite"/>
    </source>
</evidence>
<dbReference type="InterPro" id="IPR000644">
    <property type="entry name" value="CBS_dom"/>
</dbReference>
<evidence type="ECO:0000313" key="5">
    <source>
        <dbReference type="Proteomes" id="UP000549616"/>
    </source>
</evidence>
<reference evidence="4 5" key="1">
    <citation type="submission" date="2020-07" db="EMBL/GenBank/DDBJ databases">
        <title>Sequencing the genomes of 1000 actinobacteria strains.</title>
        <authorList>
            <person name="Klenk H.-P."/>
        </authorList>
    </citation>
    <scope>NUCLEOTIDE SEQUENCE [LARGE SCALE GENOMIC DNA]</scope>
    <source>
        <strain evidence="4 5">DSM 104006</strain>
    </source>
</reference>
<evidence type="ECO:0000256" key="1">
    <source>
        <dbReference type="PROSITE-ProRule" id="PRU00703"/>
    </source>
</evidence>
<evidence type="ECO:0000259" key="3">
    <source>
        <dbReference type="PROSITE" id="PS51371"/>
    </source>
</evidence>
<comment type="caution">
    <text evidence="4">The sequence shown here is derived from an EMBL/GenBank/DDBJ whole genome shotgun (WGS) entry which is preliminary data.</text>
</comment>
<keyword evidence="1" id="KW-0129">CBS domain</keyword>
<dbReference type="AlphaFoldDB" id="A0A853BC09"/>